<feature type="non-terminal residue" evidence="1">
    <location>
        <position position="1"/>
    </location>
</feature>
<accession>A0A0F9CW99</accession>
<evidence type="ECO:0000313" key="1">
    <source>
        <dbReference type="EMBL" id="KKL45696.1"/>
    </source>
</evidence>
<dbReference type="AlphaFoldDB" id="A0A0F9CW99"/>
<gene>
    <name evidence="1" type="ORF">LCGC14_2353080</name>
</gene>
<organism evidence="1">
    <name type="scientific">marine sediment metagenome</name>
    <dbReference type="NCBI Taxonomy" id="412755"/>
    <lineage>
        <taxon>unclassified sequences</taxon>
        <taxon>metagenomes</taxon>
        <taxon>ecological metagenomes</taxon>
    </lineage>
</organism>
<protein>
    <submittedName>
        <fullName evidence="1">Uncharacterized protein</fullName>
    </submittedName>
</protein>
<reference evidence="1" key="1">
    <citation type="journal article" date="2015" name="Nature">
        <title>Complex archaea that bridge the gap between prokaryotes and eukaryotes.</title>
        <authorList>
            <person name="Spang A."/>
            <person name="Saw J.H."/>
            <person name="Jorgensen S.L."/>
            <person name="Zaremba-Niedzwiedzka K."/>
            <person name="Martijn J."/>
            <person name="Lind A.E."/>
            <person name="van Eijk R."/>
            <person name="Schleper C."/>
            <person name="Guy L."/>
            <person name="Ettema T.J."/>
        </authorList>
    </citation>
    <scope>NUCLEOTIDE SEQUENCE</scope>
</reference>
<name>A0A0F9CW99_9ZZZZ</name>
<dbReference type="EMBL" id="LAZR01034296">
    <property type="protein sequence ID" value="KKL45696.1"/>
    <property type="molecule type" value="Genomic_DNA"/>
</dbReference>
<proteinExistence type="predicted"/>
<comment type="caution">
    <text evidence="1">The sequence shown here is derived from an EMBL/GenBank/DDBJ whole genome shotgun (WGS) entry which is preliminary data.</text>
</comment>
<sequence length="134" mass="15831">APQEDRSRARKTVDAPVPEEMQEKYGLGKTIRVFKSTCPHCSDTGKATFYYDHKDRWRVWTFTEWVPLPWSMKTRLTASTAICDCEVGQSHKMRGQRTTIWWRGVERTTTLFPLLERIKQTSRQRRRKELARVG</sequence>